<dbReference type="Proteomes" id="UP001054945">
    <property type="component" value="Unassembled WGS sequence"/>
</dbReference>
<reference evidence="1 2" key="1">
    <citation type="submission" date="2021-06" db="EMBL/GenBank/DDBJ databases">
        <title>Caerostris extrusa draft genome.</title>
        <authorList>
            <person name="Kono N."/>
            <person name="Arakawa K."/>
        </authorList>
    </citation>
    <scope>NUCLEOTIDE SEQUENCE [LARGE SCALE GENOMIC DNA]</scope>
</reference>
<organism evidence="1 2">
    <name type="scientific">Caerostris extrusa</name>
    <name type="common">Bark spider</name>
    <name type="synonym">Caerostris bankana</name>
    <dbReference type="NCBI Taxonomy" id="172846"/>
    <lineage>
        <taxon>Eukaryota</taxon>
        <taxon>Metazoa</taxon>
        <taxon>Ecdysozoa</taxon>
        <taxon>Arthropoda</taxon>
        <taxon>Chelicerata</taxon>
        <taxon>Arachnida</taxon>
        <taxon>Araneae</taxon>
        <taxon>Araneomorphae</taxon>
        <taxon>Entelegynae</taxon>
        <taxon>Araneoidea</taxon>
        <taxon>Araneidae</taxon>
        <taxon>Caerostris</taxon>
    </lineage>
</organism>
<name>A0AAV4VC97_CAEEX</name>
<proteinExistence type="predicted"/>
<sequence length="97" mass="11651">MPQSFVQKFILEFFNNGYETEAKSMIFWYKMHINQNAQSLVQKIILESYNNDYEILPKETPKNLKFKLHRSNIPQSLVQKIILEFSTTIRDLSYRCQ</sequence>
<dbReference type="AlphaFoldDB" id="A0AAV4VC97"/>
<gene>
    <name evidence="1" type="ORF">CEXT_104221</name>
</gene>
<protein>
    <submittedName>
        <fullName evidence="1">Uncharacterized protein</fullName>
    </submittedName>
</protein>
<accession>A0AAV4VC97</accession>
<keyword evidence="2" id="KW-1185">Reference proteome</keyword>
<evidence type="ECO:0000313" key="2">
    <source>
        <dbReference type="Proteomes" id="UP001054945"/>
    </source>
</evidence>
<evidence type="ECO:0000313" key="1">
    <source>
        <dbReference type="EMBL" id="GIY68031.1"/>
    </source>
</evidence>
<dbReference type="EMBL" id="BPLR01014314">
    <property type="protein sequence ID" value="GIY68031.1"/>
    <property type="molecule type" value="Genomic_DNA"/>
</dbReference>
<comment type="caution">
    <text evidence="1">The sequence shown here is derived from an EMBL/GenBank/DDBJ whole genome shotgun (WGS) entry which is preliminary data.</text>
</comment>